<accession>A0A133Q2Z5</accession>
<dbReference type="AlphaFoldDB" id="A0A133Q2Z5"/>
<keyword evidence="2" id="KW-1185">Reference proteome</keyword>
<comment type="caution">
    <text evidence="1">The sequence shown here is derived from an EMBL/GenBank/DDBJ whole genome shotgun (WGS) entry which is preliminary data.</text>
</comment>
<name>A0A133Q2Z5_9BACT</name>
<dbReference type="EMBL" id="LRQG01000145">
    <property type="protein sequence ID" value="KXA37249.1"/>
    <property type="molecule type" value="Genomic_DNA"/>
</dbReference>
<dbReference type="Proteomes" id="UP000070533">
    <property type="component" value="Unassembled WGS sequence"/>
</dbReference>
<proteinExistence type="predicted"/>
<reference evidence="2" key="1">
    <citation type="submission" date="2016-01" db="EMBL/GenBank/DDBJ databases">
        <authorList>
            <person name="Mitreva M."/>
            <person name="Pepin K.H."/>
            <person name="Mihindukulasuriya K.A."/>
            <person name="Fulton R."/>
            <person name="Fronick C."/>
            <person name="O'Laughlin M."/>
            <person name="Miner T."/>
            <person name="Herter B."/>
            <person name="Rosa B.A."/>
            <person name="Cordes M."/>
            <person name="Tomlinson C."/>
            <person name="Wollam A."/>
            <person name="Palsikar V.B."/>
            <person name="Mardis E.R."/>
            <person name="Wilson R.K."/>
        </authorList>
    </citation>
    <scope>NUCLEOTIDE SEQUENCE [LARGE SCALE GENOMIC DNA]</scope>
    <source>
        <strain evidence="2">MJR7716</strain>
    </source>
</reference>
<gene>
    <name evidence="1" type="ORF">HMPREF3226_01747</name>
</gene>
<evidence type="ECO:0000313" key="1">
    <source>
        <dbReference type="EMBL" id="KXA37249.1"/>
    </source>
</evidence>
<evidence type="ECO:0000313" key="2">
    <source>
        <dbReference type="Proteomes" id="UP000070533"/>
    </source>
</evidence>
<protein>
    <submittedName>
        <fullName evidence="1">Uncharacterized protein</fullName>
    </submittedName>
</protein>
<organism evidence="1 2">
    <name type="scientific">Prevotella corporis</name>
    <dbReference type="NCBI Taxonomy" id="28128"/>
    <lineage>
        <taxon>Bacteria</taxon>
        <taxon>Pseudomonadati</taxon>
        <taxon>Bacteroidota</taxon>
        <taxon>Bacteroidia</taxon>
        <taxon>Bacteroidales</taxon>
        <taxon>Prevotellaceae</taxon>
        <taxon>Prevotella</taxon>
    </lineage>
</organism>
<sequence>MEEATSLTLEVSRLSWITFSVGIISMEIEGKSAHDFFIFPQIRN</sequence>
<dbReference type="STRING" id="28128.HMPREF3226_01747"/>
<dbReference type="PATRIC" id="fig|28128.5.peg.1799"/>